<sequence length="95" mass="11302">MIKVVARNVAKENKLTEVIQLYKELVGLTRKEEGCIKYELYQDENDPTIITMIEEWESKKALDEHLKSEHFTRIVPKIKKFMTKQTDMNVYNKLI</sequence>
<proteinExistence type="predicted"/>
<name>A0A6M0H3Y7_9CLOT</name>
<keyword evidence="3" id="KW-1185">Reference proteome</keyword>
<dbReference type="PANTHER" id="PTHR33336:SF15">
    <property type="entry name" value="ABM DOMAIN-CONTAINING PROTEIN"/>
    <property type="match status" value="1"/>
</dbReference>
<dbReference type="GO" id="GO:0004497">
    <property type="term" value="F:monooxygenase activity"/>
    <property type="evidence" value="ECO:0007669"/>
    <property type="project" value="UniProtKB-KW"/>
</dbReference>
<evidence type="ECO:0000313" key="3">
    <source>
        <dbReference type="Proteomes" id="UP000481872"/>
    </source>
</evidence>
<dbReference type="Proteomes" id="UP000481872">
    <property type="component" value="Unassembled WGS sequence"/>
</dbReference>
<evidence type="ECO:0000313" key="2">
    <source>
        <dbReference type="EMBL" id="NEU05329.1"/>
    </source>
</evidence>
<protein>
    <submittedName>
        <fullName evidence="2">Antibiotic biosynthesis monooxygenase</fullName>
    </submittedName>
</protein>
<evidence type="ECO:0000259" key="1">
    <source>
        <dbReference type="PROSITE" id="PS51725"/>
    </source>
</evidence>
<gene>
    <name evidence="2" type="ORF">G3M99_10785</name>
</gene>
<dbReference type="PROSITE" id="PS51725">
    <property type="entry name" value="ABM"/>
    <property type="match status" value="1"/>
</dbReference>
<feature type="domain" description="ABM" evidence="1">
    <location>
        <begin position="2"/>
        <end position="91"/>
    </location>
</feature>
<dbReference type="InterPro" id="IPR050744">
    <property type="entry name" value="AI-2_Isomerase_LsrG"/>
</dbReference>
<accession>A0A6M0H3Y7</accession>
<dbReference type="RefSeq" id="WP_199870179.1">
    <property type="nucleotide sequence ID" value="NZ_JAAGPU010000019.1"/>
</dbReference>
<dbReference type="Pfam" id="PF03992">
    <property type="entry name" value="ABM"/>
    <property type="match status" value="1"/>
</dbReference>
<dbReference type="EMBL" id="JAAGPU010000019">
    <property type="protein sequence ID" value="NEU05329.1"/>
    <property type="molecule type" value="Genomic_DNA"/>
</dbReference>
<dbReference type="Gene3D" id="3.30.70.100">
    <property type="match status" value="1"/>
</dbReference>
<dbReference type="InterPro" id="IPR007138">
    <property type="entry name" value="ABM_dom"/>
</dbReference>
<comment type="caution">
    <text evidence="2">The sequence shown here is derived from an EMBL/GenBank/DDBJ whole genome shotgun (WGS) entry which is preliminary data.</text>
</comment>
<dbReference type="SUPFAM" id="SSF54909">
    <property type="entry name" value="Dimeric alpha+beta barrel"/>
    <property type="match status" value="1"/>
</dbReference>
<dbReference type="AlphaFoldDB" id="A0A6M0H3Y7"/>
<reference evidence="2 3" key="1">
    <citation type="submission" date="2020-02" db="EMBL/GenBank/DDBJ databases">
        <title>Genome assembly of a novel Clostridium senegalense strain.</title>
        <authorList>
            <person name="Gupta T.B."/>
            <person name="Jauregui R."/>
            <person name="Maclean P."/>
            <person name="Nawarathana A."/>
            <person name="Brightwell G."/>
        </authorList>
    </citation>
    <scope>NUCLEOTIDE SEQUENCE [LARGE SCALE GENOMIC DNA]</scope>
    <source>
        <strain evidence="2 3">AGRFS4</strain>
    </source>
</reference>
<dbReference type="InterPro" id="IPR011008">
    <property type="entry name" value="Dimeric_a/b-barrel"/>
</dbReference>
<keyword evidence="2" id="KW-0560">Oxidoreductase</keyword>
<organism evidence="2 3">
    <name type="scientific">Clostridium senegalense</name>
    <dbReference type="NCBI Taxonomy" id="1465809"/>
    <lineage>
        <taxon>Bacteria</taxon>
        <taxon>Bacillati</taxon>
        <taxon>Bacillota</taxon>
        <taxon>Clostridia</taxon>
        <taxon>Eubacteriales</taxon>
        <taxon>Clostridiaceae</taxon>
        <taxon>Clostridium</taxon>
    </lineage>
</organism>
<keyword evidence="2" id="KW-0503">Monooxygenase</keyword>
<dbReference type="PANTHER" id="PTHR33336">
    <property type="entry name" value="QUINOL MONOOXYGENASE YGIN-RELATED"/>
    <property type="match status" value="1"/>
</dbReference>